<evidence type="ECO:0000313" key="2">
    <source>
        <dbReference type="Proteomes" id="UP000006000"/>
    </source>
</evidence>
<gene>
    <name evidence="1" type="ORF">EUBVEN_00162</name>
</gene>
<dbReference type="HOGENOM" id="CLU_1473084_0_0_9"/>
<name>A5Z3B6_9FIRM</name>
<dbReference type="RefSeq" id="WP_005361775.1">
    <property type="nucleotide sequence ID" value="NZ_DS264279.1"/>
</dbReference>
<accession>A5Z3B6</accession>
<reference evidence="1 2" key="2">
    <citation type="submission" date="2007-04" db="EMBL/GenBank/DDBJ databases">
        <title>Draft genome sequence of Eubacterium ventriosum (ATCC 27560).</title>
        <authorList>
            <person name="Sudarsanam P."/>
            <person name="Ley R."/>
            <person name="Guruge J."/>
            <person name="Turnbaugh P.J."/>
            <person name="Mahowald M."/>
            <person name="Liep D."/>
            <person name="Gordon J."/>
        </authorList>
    </citation>
    <scope>NUCLEOTIDE SEQUENCE [LARGE SCALE GENOMIC DNA]</scope>
    <source>
        <strain evidence="1 2">ATCC 27560</strain>
    </source>
</reference>
<dbReference type="AlphaFoldDB" id="A5Z3B6"/>
<dbReference type="Proteomes" id="UP000006000">
    <property type="component" value="Unassembled WGS sequence"/>
</dbReference>
<organism evidence="1 2">
    <name type="scientific">Eubacterium ventriosum ATCC 27560</name>
    <dbReference type="NCBI Taxonomy" id="411463"/>
    <lineage>
        <taxon>Bacteria</taxon>
        <taxon>Bacillati</taxon>
        <taxon>Bacillota</taxon>
        <taxon>Clostridia</taxon>
        <taxon>Eubacteriales</taxon>
        <taxon>Eubacteriaceae</taxon>
        <taxon>Eubacterium</taxon>
    </lineage>
</organism>
<sequence length="183" mass="21812">MRGLRRGNIMSVYDDEILQQYEQKQKWGKCISYLTSLVDETNFLDVNIRIFIECWYVLSNWDCFIAVENNHMYIFSQNLKKAYDVILNAKNNTLGKTIMGYCISSTPLVFDFLEGDYCVIEKYGNQLIREEKKNNCFAMFLNEFEKKEVIEENLLKQCKKIFIGNSESVNYFFELINDYKRCY</sequence>
<dbReference type="OrthoDB" id="1899475at2"/>
<evidence type="ECO:0000313" key="1">
    <source>
        <dbReference type="EMBL" id="EDM52511.1"/>
    </source>
</evidence>
<reference evidence="1 2" key="1">
    <citation type="submission" date="2007-03" db="EMBL/GenBank/DDBJ databases">
        <authorList>
            <person name="Fulton L."/>
            <person name="Clifton S."/>
            <person name="Fulton B."/>
            <person name="Xu J."/>
            <person name="Minx P."/>
            <person name="Pepin K.H."/>
            <person name="Johnson M."/>
            <person name="Thiruvilangam P."/>
            <person name="Bhonagiri V."/>
            <person name="Nash W.E."/>
            <person name="Mardis E.R."/>
            <person name="Wilson R.K."/>
        </authorList>
    </citation>
    <scope>NUCLEOTIDE SEQUENCE [LARGE SCALE GENOMIC DNA]</scope>
    <source>
        <strain evidence="1 2">ATCC 27560</strain>
    </source>
</reference>
<proteinExistence type="predicted"/>
<dbReference type="EMBL" id="AAVL02000022">
    <property type="protein sequence ID" value="EDM52511.1"/>
    <property type="molecule type" value="Genomic_DNA"/>
</dbReference>
<protein>
    <submittedName>
        <fullName evidence="1">Uncharacterized protein</fullName>
    </submittedName>
</protein>
<comment type="caution">
    <text evidence="1">The sequence shown here is derived from an EMBL/GenBank/DDBJ whole genome shotgun (WGS) entry which is preliminary data.</text>
</comment>